<dbReference type="EMBL" id="HG739202">
    <property type="protein sequence ID" value="CDP16187.1"/>
    <property type="molecule type" value="Genomic_DNA"/>
</dbReference>
<evidence type="ECO:0000313" key="3">
    <source>
        <dbReference type="Proteomes" id="UP000295252"/>
    </source>
</evidence>
<organism evidence="2 3">
    <name type="scientific">Coffea canephora</name>
    <name type="common">Robusta coffee</name>
    <dbReference type="NCBI Taxonomy" id="49390"/>
    <lineage>
        <taxon>Eukaryota</taxon>
        <taxon>Viridiplantae</taxon>
        <taxon>Streptophyta</taxon>
        <taxon>Embryophyta</taxon>
        <taxon>Tracheophyta</taxon>
        <taxon>Spermatophyta</taxon>
        <taxon>Magnoliopsida</taxon>
        <taxon>eudicotyledons</taxon>
        <taxon>Gunneridae</taxon>
        <taxon>Pentapetalae</taxon>
        <taxon>asterids</taxon>
        <taxon>lamiids</taxon>
        <taxon>Gentianales</taxon>
        <taxon>Rubiaceae</taxon>
        <taxon>Ixoroideae</taxon>
        <taxon>Gardenieae complex</taxon>
        <taxon>Bertiereae - Coffeeae clade</taxon>
        <taxon>Coffeeae</taxon>
        <taxon>Coffea</taxon>
    </lineage>
</organism>
<reference evidence="3" key="1">
    <citation type="journal article" date="2014" name="Science">
        <title>The coffee genome provides insight into the convergent evolution of caffeine biosynthesis.</title>
        <authorList>
            <person name="Denoeud F."/>
            <person name="Carretero-Paulet L."/>
            <person name="Dereeper A."/>
            <person name="Droc G."/>
            <person name="Guyot R."/>
            <person name="Pietrella M."/>
            <person name="Zheng C."/>
            <person name="Alberti A."/>
            <person name="Anthony F."/>
            <person name="Aprea G."/>
            <person name="Aury J.M."/>
            <person name="Bento P."/>
            <person name="Bernard M."/>
            <person name="Bocs S."/>
            <person name="Campa C."/>
            <person name="Cenci A."/>
            <person name="Combes M.C."/>
            <person name="Crouzillat D."/>
            <person name="Da Silva C."/>
            <person name="Daddiego L."/>
            <person name="De Bellis F."/>
            <person name="Dussert S."/>
            <person name="Garsmeur O."/>
            <person name="Gayraud T."/>
            <person name="Guignon V."/>
            <person name="Jahn K."/>
            <person name="Jamilloux V."/>
            <person name="Joet T."/>
            <person name="Labadie K."/>
            <person name="Lan T."/>
            <person name="Leclercq J."/>
            <person name="Lepelley M."/>
            <person name="Leroy T."/>
            <person name="Li L.T."/>
            <person name="Librado P."/>
            <person name="Lopez L."/>
            <person name="Munoz A."/>
            <person name="Noel B."/>
            <person name="Pallavicini A."/>
            <person name="Perrotta G."/>
            <person name="Poncet V."/>
            <person name="Pot D."/>
            <person name="Priyono X."/>
            <person name="Rigoreau M."/>
            <person name="Rouard M."/>
            <person name="Rozas J."/>
            <person name="Tranchant-Dubreuil C."/>
            <person name="VanBuren R."/>
            <person name="Zhang Q."/>
            <person name="Andrade A.C."/>
            <person name="Argout X."/>
            <person name="Bertrand B."/>
            <person name="de Kochko A."/>
            <person name="Graziosi G."/>
            <person name="Henry R.J."/>
            <person name="Jayarama X."/>
            <person name="Ming R."/>
            <person name="Nagai C."/>
            <person name="Rounsley S."/>
            <person name="Sankoff D."/>
            <person name="Giuliano G."/>
            <person name="Albert V.A."/>
            <person name="Wincker P."/>
            <person name="Lashermes P."/>
        </authorList>
    </citation>
    <scope>NUCLEOTIDE SEQUENCE [LARGE SCALE GENOMIC DNA]</scope>
    <source>
        <strain evidence="3">cv. DH200-94</strain>
    </source>
</reference>
<dbReference type="STRING" id="49390.A0A068V6Q8"/>
<comment type="similarity">
    <text evidence="1">Belongs to the major facilitator superfamily. Phosphate:H(+) symporter (TC 2.A.1.9) family.</text>
</comment>
<accession>A0A068V6Q8</accession>
<sequence length="108" mass="11936">MENSTAECEKLITKPLLDDDHDASAGKGGFKTMPFILANESTFEQVASYGLHPNMILYLTRDYHLNMATGSNKLYLWSAATNFMPLLGAIVADSFVGRFRIDGCEIVI</sequence>
<name>A0A068V6Q8_COFCA</name>
<dbReference type="InterPro" id="IPR036259">
    <property type="entry name" value="MFS_trans_sf"/>
</dbReference>
<evidence type="ECO:0000313" key="2">
    <source>
        <dbReference type="EMBL" id="CDP16187.1"/>
    </source>
</evidence>
<dbReference type="PANTHER" id="PTHR11654">
    <property type="entry name" value="OLIGOPEPTIDE TRANSPORTER-RELATED"/>
    <property type="match status" value="1"/>
</dbReference>
<dbReference type="OMA" id="FRIDGCE"/>
<dbReference type="InParanoid" id="A0A068V6Q8"/>
<keyword evidence="3" id="KW-1185">Reference proteome</keyword>
<gene>
    <name evidence="2" type="ORF">GSCOC_T00017278001</name>
</gene>
<dbReference type="AlphaFoldDB" id="A0A068V6Q8"/>
<dbReference type="Gramene" id="CDP16187">
    <property type="protein sequence ID" value="CDP16187"/>
    <property type="gene ID" value="GSCOC_T00017278001"/>
</dbReference>
<evidence type="ECO:0000256" key="1">
    <source>
        <dbReference type="ARBA" id="ARBA00044504"/>
    </source>
</evidence>
<protein>
    <submittedName>
        <fullName evidence="2">Uncharacterized protein</fullName>
    </submittedName>
</protein>
<dbReference type="OrthoDB" id="8904098at2759"/>
<dbReference type="PhylomeDB" id="A0A068V6Q8"/>
<dbReference type="Proteomes" id="UP000295252">
    <property type="component" value="Chromosome X"/>
</dbReference>
<dbReference type="Gene3D" id="1.20.1250.20">
    <property type="entry name" value="MFS general substrate transporter like domains"/>
    <property type="match status" value="1"/>
</dbReference>
<proteinExistence type="inferred from homology"/>